<evidence type="ECO:0000256" key="1">
    <source>
        <dbReference type="ARBA" id="ARBA00004229"/>
    </source>
</evidence>
<name>A0ABU6REM1_9FABA</name>
<dbReference type="PANTHER" id="PTHR31727">
    <property type="entry name" value="OLEOYL-ACYL CARRIER PROTEIN THIOESTERASE 1, CHLOROPLASTIC"/>
    <property type="match status" value="1"/>
</dbReference>
<accession>A0ABU6REM1</accession>
<keyword evidence="8" id="KW-0809">Transit peptide</keyword>
<dbReference type="SUPFAM" id="SSF54637">
    <property type="entry name" value="Thioesterase/thiol ester dehydrase-isomerase"/>
    <property type="match status" value="2"/>
</dbReference>
<dbReference type="Gene3D" id="3.10.129.10">
    <property type="entry name" value="Hotdog Thioesterase"/>
    <property type="match status" value="1"/>
</dbReference>
<evidence type="ECO:0000256" key="5">
    <source>
        <dbReference type="ARBA" id="ARBA00022640"/>
    </source>
</evidence>
<evidence type="ECO:0000256" key="3">
    <source>
        <dbReference type="ARBA" id="ARBA00022516"/>
    </source>
</evidence>
<keyword evidence="10 11" id="KW-0275">Fatty acid biosynthesis</keyword>
<feature type="region of interest" description="Disordered" evidence="12">
    <location>
        <begin position="13"/>
        <end position="60"/>
    </location>
</feature>
<evidence type="ECO:0000259" key="14">
    <source>
        <dbReference type="Pfam" id="PF12590"/>
    </source>
</evidence>
<reference evidence="16 17" key="1">
    <citation type="journal article" date="2023" name="Plants (Basel)">
        <title>Bridging the Gap: Combining Genomics and Transcriptomics Approaches to Understand Stylosanthes scabra, an Orphan Legume from the Brazilian Caatinga.</title>
        <authorList>
            <person name="Ferreira-Neto J.R.C."/>
            <person name="da Silva M.D."/>
            <person name="Binneck E."/>
            <person name="de Melo N.F."/>
            <person name="da Silva R.H."/>
            <person name="de Melo A.L.T.M."/>
            <person name="Pandolfi V."/>
            <person name="Bustamante F.O."/>
            <person name="Brasileiro-Vidal A.C."/>
            <person name="Benko-Iseppon A.M."/>
        </authorList>
    </citation>
    <scope>NUCLEOTIDE SEQUENCE [LARGE SCALE GENOMIC DNA]</scope>
    <source>
        <tissue evidence="16">Leaves</tissue>
    </source>
</reference>
<keyword evidence="17" id="KW-1185">Reference proteome</keyword>
<dbReference type="InterPro" id="IPR002864">
    <property type="entry name" value="Acyl-ACP_thioesterase_NHD"/>
</dbReference>
<evidence type="ECO:0000256" key="9">
    <source>
        <dbReference type="ARBA" id="ARBA00023098"/>
    </source>
</evidence>
<evidence type="ECO:0000256" key="7">
    <source>
        <dbReference type="ARBA" id="ARBA00022832"/>
    </source>
</evidence>
<feature type="domain" description="Acyl-ACP thioesterase-like C-terminal" evidence="15">
    <location>
        <begin position="296"/>
        <end position="395"/>
    </location>
</feature>
<evidence type="ECO:0000259" key="15">
    <source>
        <dbReference type="Pfam" id="PF20791"/>
    </source>
</evidence>
<evidence type="ECO:0000256" key="4">
    <source>
        <dbReference type="ARBA" id="ARBA00022528"/>
    </source>
</evidence>
<dbReference type="InterPro" id="IPR029069">
    <property type="entry name" value="HotDog_dom_sf"/>
</dbReference>
<keyword evidence="6 11" id="KW-0378">Hydrolase</keyword>
<dbReference type="Pfam" id="PF12590">
    <property type="entry name" value="Acyl-thio_N"/>
    <property type="match status" value="1"/>
</dbReference>
<evidence type="ECO:0000313" key="16">
    <source>
        <dbReference type="EMBL" id="MED6122425.1"/>
    </source>
</evidence>
<comment type="caution">
    <text evidence="16">The sequence shown here is derived from an EMBL/GenBank/DDBJ whole genome shotgun (WGS) entry which is preliminary data.</text>
</comment>
<evidence type="ECO:0000259" key="13">
    <source>
        <dbReference type="Pfam" id="PF01643"/>
    </source>
</evidence>
<feature type="compositionally biased region" description="Gly residues" evidence="12">
    <location>
        <begin position="20"/>
        <end position="36"/>
    </location>
</feature>
<keyword evidence="9 11" id="KW-0443">Lipid metabolism</keyword>
<evidence type="ECO:0000313" key="17">
    <source>
        <dbReference type="Proteomes" id="UP001341840"/>
    </source>
</evidence>
<feature type="domain" description="Acyl-ACP-thioesterase N-terminal" evidence="14">
    <location>
        <begin position="1"/>
        <end position="121"/>
    </location>
</feature>
<keyword evidence="7 11" id="KW-0276">Fatty acid metabolism</keyword>
<keyword evidence="3 11" id="KW-0444">Lipid biosynthesis</keyword>
<evidence type="ECO:0000256" key="12">
    <source>
        <dbReference type="SAM" id="MobiDB-lite"/>
    </source>
</evidence>
<dbReference type="Pfam" id="PF01643">
    <property type="entry name" value="Acyl-ACP_TE"/>
    <property type="match status" value="1"/>
</dbReference>
<evidence type="ECO:0000256" key="11">
    <source>
        <dbReference type="RuleBase" id="RU363096"/>
    </source>
</evidence>
<dbReference type="CDD" id="cd00586">
    <property type="entry name" value="4HBT"/>
    <property type="match status" value="1"/>
</dbReference>
<dbReference type="InterPro" id="IPR045023">
    <property type="entry name" value="FATA/B"/>
</dbReference>
<evidence type="ECO:0000256" key="8">
    <source>
        <dbReference type="ARBA" id="ARBA00022946"/>
    </source>
</evidence>
<keyword evidence="4 11" id="KW-0150">Chloroplast</keyword>
<sequence length="413" mass="45307">MVATAATSSFFPVTSRNSGGEAGGGGGIPASLGGGLKQNHRSASVKANAHAPSKINGTATKVPKSVDSVKLESSSTAPRTFINQLPDWSMLLAAITTAFLAAEKQWMMLDWKPKRSDVISDPFGIGRIVQDGLAFRQNFSIRSYEIGADKTASIETLMNHLQETALNHVKTAGLLGDGFGSTPEMCKKNLIWVVTRMQVEIDRYPTWGDVVQVDTWVSASGKNGMRRDWIIRDANTGEILTRASSVWVMMNKVTRRLSKIPEEVRQEIESYFVNSPPVVEEDNRKLSKLDDTAGHIRRGLSPRWGDLDVNQHVNNVKYIGWLLESAPQAILESHELRAMTLEYRRECGKDSVLDSLTDVSAADIGNLADGGSLECKHLLRLEDGGEIVRGRTQWRPKSVNNIGAVNQVLPAEN</sequence>
<evidence type="ECO:0000256" key="2">
    <source>
        <dbReference type="ARBA" id="ARBA00006500"/>
    </source>
</evidence>
<protein>
    <recommendedName>
        <fullName evidence="11">Acyl-[acyl-carrier-protein] hydrolase</fullName>
        <ecNumber evidence="11">3.1.2.-</ecNumber>
    </recommendedName>
</protein>
<dbReference type="EC" id="3.1.2.-" evidence="11"/>
<comment type="function">
    <text evidence="11">Plays an essential role in chain termination during de novo fatty acid synthesis.</text>
</comment>
<dbReference type="PANTHER" id="PTHR31727:SF2">
    <property type="entry name" value="PALMITOYL-ACYL CARRIER PROTEIN THIOESTERASE, CHLOROPLASTIC"/>
    <property type="match status" value="1"/>
</dbReference>
<proteinExistence type="inferred from homology"/>
<dbReference type="Pfam" id="PF20791">
    <property type="entry name" value="Acyl-ACP_TE_C"/>
    <property type="match status" value="1"/>
</dbReference>
<organism evidence="16 17">
    <name type="scientific">Stylosanthes scabra</name>
    <dbReference type="NCBI Taxonomy" id="79078"/>
    <lineage>
        <taxon>Eukaryota</taxon>
        <taxon>Viridiplantae</taxon>
        <taxon>Streptophyta</taxon>
        <taxon>Embryophyta</taxon>
        <taxon>Tracheophyta</taxon>
        <taxon>Spermatophyta</taxon>
        <taxon>Magnoliopsida</taxon>
        <taxon>eudicotyledons</taxon>
        <taxon>Gunneridae</taxon>
        <taxon>Pentapetalae</taxon>
        <taxon>rosids</taxon>
        <taxon>fabids</taxon>
        <taxon>Fabales</taxon>
        <taxon>Fabaceae</taxon>
        <taxon>Papilionoideae</taxon>
        <taxon>50 kb inversion clade</taxon>
        <taxon>dalbergioids sensu lato</taxon>
        <taxon>Dalbergieae</taxon>
        <taxon>Pterocarpus clade</taxon>
        <taxon>Stylosanthes</taxon>
    </lineage>
</organism>
<dbReference type="InterPro" id="IPR049427">
    <property type="entry name" value="Acyl-ACP_TE_C"/>
</dbReference>
<evidence type="ECO:0000256" key="6">
    <source>
        <dbReference type="ARBA" id="ARBA00022801"/>
    </source>
</evidence>
<gene>
    <name evidence="16" type="ORF">PIB30_039629</name>
</gene>
<evidence type="ECO:0000256" key="10">
    <source>
        <dbReference type="ARBA" id="ARBA00023160"/>
    </source>
</evidence>
<dbReference type="InterPro" id="IPR021113">
    <property type="entry name" value="Acyl-ACP-thioesterase_N"/>
</dbReference>
<comment type="similarity">
    <text evidence="2 11">Belongs to the acyl-ACP thioesterase family.</text>
</comment>
<feature type="domain" description="Acyl-ACP thioesterase N-terminal hotdog" evidence="13">
    <location>
        <begin position="133"/>
        <end position="268"/>
    </location>
</feature>
<dbReference type="EMBL" id="JASCZI010030418">
    <property type="protein sequence ID" value="MED6122425.1"/>
    <property type="molecule type" value="Genomic_DNA"/>
</dbReference>
<dbReference type="Proteomes" id="UP001341840">
    <property type="component" value="Unassembled WGS sequence"/>
</dbReference>
<comment type="subcellular location">
    <subcellularLocation>
        <location evidence="1 11">Plastid</location>
        <location evidence="1 11">Chloroplast</location>
    </subcellularLocation>
</comment>
<keyword evidence="5 11" id="KW-0934">Plastid</keyword>